<dbReference type="Proteomes" id="UP000691718">
    <property type="component" value="Unassembled WGS sequence"/>
</dbReference>
<comment type="caution">
    <text evidence="2">The sequence shown here is derived from an EMBL/GenBank/DDBJ whole genome shotgun (WGS) entry which is preliminary data.</text>
</comment>
<dbReference type="EMBL" id="CAJQZP010000178">
    <property type="protein sequence ID" value="CAG4943648.1"/>
    <property type="molecule type" value="Genomic_DNA"/>
</dbReference>
<evidence type="ECO:0000313" key="2">
    <source>
        <dbReference type="EMBL" id="CAG4943648.1"/>
    </source>
</evidence>
<organism evidence="2 3">
    <name type="scientific">Parnassius apollo</name>
    <name type="common">Apollo butterfly</name>
    <name type="synonym">Papilio apollo</name>
    <dbReference type="NCBI Taxonomy" id="110799"/>
    <lineage>
        <taxon>Eukaryota</taxon>
        <taxon>Metazoa</taxon>
        <taxon>Ecdysozoa</taxon>
        <taxon>Arthropoda</taxon>
        <taxon>Hexapoda</taxon>
        <taxon>Insecta</taxon>
        <taxon>Pterygota</taxon>
        <taxon>Neoptera</taxon>
        <taxon>Endopterygota</taxon>
        <taxon>Lepidoptera</taxon>
        <taxon>Glossata</taxon>
        <taxon>Ditrysia</taxon>
        <taxon>Papilionoidea</taxon>
        <taxon>Papilionidae</taxon>
        <taxon>Parnassiinae</taxon>
        <taxon>Parnassini</taxon>
        <taxon>Parnassius</taxon>
        <taxon>Parnassius</taxon>
    </lineage>
</organism>
<evidence type="ECO:0000256" key="1">
    <source>
        <dbReference type="SAM" id="MobiDB-lite"/>
    </source>
</evidence>
<feature type="region of interest" description="Disordered" evidence="1">
    <location>
        <begin position="49"/>
        <end position="68"/>
    </location>
</feature>
<feature type="region of interest" description="Disordered" evidence="1">
    <location>
        <begin position="161"/>
        <end position="182"/>
    </location>
</feature>
<feature type="region of interest" description="Disordered" evidence="1">
    <location>
        <begin position="84"/>
        <end position="125"/>
    </location>
</feature>
<name>A0A8S3W6L9_PARAO</name>
<proteinExistence type="predicted"/>
<protein>
    <submittedName>
        <fullName evidence="2">(apollo) hypothetical protein</fullName>
    </submittedName>
</protein>
<evidence type="ECO:0000313" key="3">
    <source>
        <dbReference type="Proteomes" id="UP000691718"/>
    </source>
</evidence>
<keyword evidence="3" id="KW-1185">Reference proteome</keyword>
<gene>
    <name evidence="2" type="ORF">PAPOLLO_LOCUS2717</name>
</gene>
<accession>A0A8S3W6L9</accession>
<sequence length="182" mass="21092">MPPPPRPRSHCLHPQHPPTLLKKTLPHLMIYILLLALLLLPQVNPSSIPLKESRNSRQSPLPSTSNSTNIEQIILDLQLSDLNDSPYVDSESSYHPENNKPATSSDTSRDEIEETNVRKKVKKQTWKRNIAKNKRQNGKSYINRKGVYKCTEDKTRLRRDYDEHKAREKESLEMKAYDKKKA</sequence>
<dbReference type="AlphaFoldDB" id="A0A8S3W6L9"/>
<feature type="compositionally biased region" description="Polar residues" evidence="1">
    <location>
        <begin position="56"/>
        <end position="68"/>
    </location>
</feature>
<reference evidence="2" key="1">
    <citation type="submission" date="2021-04" db="EMBL/GenBank/DDBJ databases">
        <authorList>
            <person name="Tunstrom K."/>
        </authorList>
    </citation>
    <scope>NUCLEOTIDE SEQUENCE</scope>
</reference>